<feature type="compositionally biased region" description="Polar residues" evidence="1">
    <location>
        <begin position="98"/>
        <end position="108"/>
    </location>
</feature>
<evidence type="ECO:0000313" key="3">
    <source>
        <dbReference type="Proteomes" id="UP000481858"/>
    </source>
</evidence>
<sequence length="234" mass="25077">MADLPSQHPNLALHLTDRALTPLITSGRDDKHLDSLASLSHTALSAHESAQRLGLGTLQRIMVEHDDDGPVLLQTFLSPYPPTPISAPQPATGAVTAPQLSSQDSRPNPRQHKGALALAAESRGASAFETTHLRGGAAQDDDDDDYEEHEHTIFLGDSPAIDDEDENPNTPPMLVGIAVGATSDDALEARRAAARLERVGREIQGRWSDFQGLSPAPRGRRREDELEGDSVAAD</sequence>
<accession>A0A7C8IQB1</accession>
<organism evidence="2 3">
    <name type="scientific">Xylaria multiplex</name>
    <dbReference type="NCBI Taxonomy" id="323545"/>
    <lineage>
        <taxon>Eukaryota</taxon>
        <taxon>Fungi</taxon>
        <taxon>Dikarya</taxon>
        <taxon>Ascomycota</taxon>
        <taxon>Pezizomycotina</taxon>
        <taxon>Sordariomycetes</taxon>
        <taxon>Xylariomycetidae</taxon>
        <taxon>Xylariales</taxon>
        <taxon>Xylariaceae</taxon>
        <taxon>Xylaria</taxon>
    </lineage>
</organism>
<reference evidence="2 3" key="1">
    <citation type="submission" date="2019-12" db="EMBL/GenBank/DDBJ databases">
        <title>Draft genome sequence of the ascomycete Xylaria multiplex DSM 110363.</title>
        <authorList>
            <person name="Buettner E."/>
            <person name="Kellner H."/>
        </authorList>
    </citation>
    <scope>NUCLEOTIDE SEQUENCE [LARGE SCALE GENOMIC DNA]</scope>
    <source>
        <strain evidence="2 3">DSM 110363</strain>
    </source>
</reference>
<gene>
    <name evidence="2" type="ORF">GQX73_g3982</name>
</gene>
<comment type="caution">
    <text evidence="2">The sequence shown here is derived from an EMBL/GenBank/DDBJ whole genome shotgun (WGS) entry which is preliminary data.</text>
</comment>
<evidence type="ECO:0000313" key="2">
    <source>
        <dbReference type="EMBL" id="KAF2969601.1"/>
    </source>
</evidence>
<proteinExistence type="predicted"/>
<keyword evidence="3" id="KW-1185">Reference proteome</keyword>
<name>A0A7C8IQB1_9PEZI</name>
<evidence type="ECO:0000256" key="1">
    <source>
        <dbReference type="SAM" id="MobiDB-lite"/>
    </source>
</evidence>
<dbReference type="Pfam" id="PF17233">
    <property type="entry name" value="DUF5308"/>
    <property type="match status" value="1"/>
</dbReference>
<dbReference type="AlphaFoldDB" id="A0A7C8IQB1"/>
<dbReference type="Proteomes" id="UP000481858">
    <property type="component" value="Unassembled WGS sequence"/>
</dbReference>
<feature type="region of interest" description="Disordered" evidence="1">
    <location>
        <begin position="82"/>
        <end position="114"/>
    </location>
</feature>
<dbReference type="EMBL" id="WUBL01000034">
    <property type="protein sequence ID" value="KAF2969601.1"/>
    <property type="molecule type" value="Genomic_DNA"/>
</dbReference>
<dbReference type="OrthoDB" id="5305418at2759"/>
<dbReference type="InterPro" id="IPR035186">
    <property type="entry name" value="DUF5308"/>
</dbReference>
<feature type="region of interest" description="Disordered" evidence="1">
    <location>
        <begin position="204"/>
        <end position="234"/>
    </location>
</feature>
<dbReference type="InParanoid" id="A0A7C8IQB1"/>
<protein>
    <submittedName>
        <fullName evidence="2">Uncharacterized protein</fullName>
    </submittedName>
</protein>